<organism evidence="2 3">
    <name type="scientific">Streptosporangium longisporum</name>
    <dbReference type="NCBI Taxonomy" id="46187"/>
    <lineage>
        <taxon>Bacteria</taxon>
        <taxon>Bacillati</taxon>
        <taxon>Actinomycetota</taxon>
        <taxon>Actinomycetes</taxon>
        <taxon>Streptosporangiales</taxon>
        <taxon>Streptosporangiaceae</taxon>
        <taxon>Streptosporangium</taxon>
    </lineage>
</organism>
<name>A0ABN3XPZ1_9ACTN</name>
<evidence type="ECO:0000313" key="3">
    <source>
        <dbReference type="Proteomes" id="UP001499930"/>
    </source>
</evidence>
<keyword evidence="3" id="KW-1185">Reference proteome</keyword>
<protein>
    <recommendedName>
        <fullName evidence="4">ESX-1 secretion-associated protein</fullName>
    </recommendedName>
</protein>
<accession>A0ABN3XPZ1</accession>
<evidence type="ECO:0000256" key="1">
    <source>
        <dbReference type="SAM" id="MobiDB-lite"/>
    </source>
</evidence>
<reference evidence="2 3" key="1">
    <citation type="journal article" date="2019" name="Int. J. Syst. Evol. Microbiol.">
        <title>The Global Catalogue of Microorganisms (GCM) 10K type strain sequencing project: providing services to taxonomists for standard genome sequencing and annotation.</title>
        <authorList>
            <consortium name="The Broad Institute Genomics Platform"/>
            <consortium name="The Broad Institute Genome Sequencing Center for Infectious Disease"/>
            <person name="Wu L."/>
            <person name="Ma J."/>
        </authorList>
    </citation>
    <scope>NUCLEOTIDE SEQUENCE [LARGE SCALE GENOMIC DNA]</scope>
    <source>
        <strain evidence="2 3">JCM 3106</strain>
    </source>
</reference>
<sequence length="123" mass="12167">MKPLDVRPSTLRTASGGLGEVRDDLAAHGRDIGGSPAMFGTGPIGGPVGGVFAQTVGAILESLESVVTDLGDAEQALGLMDAGYRRAERLGKEAVSQAVRGDSPASRPPSSPPAGTSGTAGPG</sequence>
<evidence type="ECO:0008006" key="4">
    <source>
        <dbReference type="Google" id="ProtNLM"/>
    </source>
</evidence>
<dbReference type="Proteomes" id="UP001499930">
    <property type="component" value="Unassembled WGS sequence"/>
</dbReference>
<evidence type="ECO:0000313" key="2">
    <source>
        <dbReference type="EMBL" id="GAA2986675.1"/>
    </source>
</evidence>
<comment type="caution">
    <text evidence="2">The sequence shown here is derived from an EMBL/GenBank/DDBJ whole genome shotgun (WGS) entry which is preliminary data.</text>
</comment>
<proteinExistence type="predicted"/>
<feature type="region of interest" description="Disordered" evidence="1">
    <location>
        <begin position="91"/>
        <end position="123"/>
    </location>
</feature>
<dbReference type="RefSeq" id="WP_344887123.1">
    <property type="nucleotide sequence ID" value="NZ_BAAAWD010000002.1"/>
</dbReference>
<gene>
    <name evidence="2" type="ORF">GCM10017559_02940</name>
</gene>
<dbReference type="EMBL" id="BAAAWD010000002">
    <property type="protein sequence ID" value="GAA2986675.1"/>
    <property type="molecule type" value="Genomic_DNA"/>
</dbReference>